<evidence type="ECO:0000313" key="5">
    <source>
        <dbReference type="Proteomes" id="UP000572680"/>
    </source>
</evidence>
<feature type="region of interest" description="Disordered" evidence="1">
    <location>
        <begin position="1"/>
        <end position="34"/>
    </location>
</feature>
<dbReference type="AlphaFoldDB" id="A0A7W3LSE8"/>
<protein>
    <recommendedName>
        <fullName evidence="3">DUF1707 domain-containing protein</fullName>
    </recommendedName>
</protein>
<feature type="compositionally biased region" description="Pro residues" evidence="1">
    <location>
        <begin position="1"/>
        <end position="12"/>
    </location>
</feature>
<evidence type="ECO:0000256" key="1">
    <source>
        <dbReference type="SAM" id="MobiDB-lite"/>
    </source>
</evidence>
<accession>A0A7W3LSE8</accession>
<keyword evidence="5" id="KW-1185">Reference proteome</keyword>
<dbReference type="InterPro" id="IPR012551">
    <property type="entry name" value="DUF1707_SHOCT-like"/>
</dbReference>
<gene>
    <name evidence="4" type="ORF">HNR61_004992</name>
</gene>
<organism evidence="4 5">
    <name type="scientific">Actinomadura namibiensis</name>
    <dbReference type="NCBI Taxonomy" id="182080"/>
    <lineage>
        <taxon>Bacteria</taxon>
        <taxon>Bacillati</taxon>
        <taxon>Actinomycetota</taxon>
        <taxon>Actinomycetes</taxon>
        <taxon>Streptosporangiales</taxon>
        <taxon>Thermomonosporaceae</taxon>
        <taxon>Actinomadura</taxon>
    </lineage>
</organism>
<keyword evidence="2" id="KW-0472">Membrane</keyword>
<sequence length="181" mass="20023">MDQQPDPTPPTAPAESADRPVDRSLDRSGEGGLRIRASDSDRNVVIERLGDALAEGALDTAEYNRRLEAATTAVTQGDLAPLTADLPESQAARRRAEAARRVARAEADKREWFNEWGYWGGGALIMTVIWGIACLKDGELRFYWPVWPLGIWAAILVSYALWPERDKDDRDDKSDKGSGAR</sequence>
<evidence type="ECO:0000313" key="4">
    <source>
        <dbReference type="EMBL" id="MBA8953342.1"/>
    </source>
</evidence>
<keyword evidence="2" id="KW-1133">Transmembrane helix</keyword>
<dbReference type="EMBL" id="JACJIA010000006">
    <property type="protein sequence ID" value="MBA8953342.1"/>
    <property type="molecule type" value="Genomic_DNA"/>
</dbReference>
<feature type="domain" description="DUF1707" evidence="3">
    <location>
        <begin position="35"/>
        <end position="87"/>
    </location>
</feature>
<evidence type="ECO:0000256" key="2">
    <source>
        <dbReference type="SAM" id="Phobius"/>
    </source>
</evidence>
<keyword evidence="2" id="KW-0812">Transmembrane</keyword>
<dbReference type="PANTHER" id="PTHR40763">
    <property type="entry name" value="MEMBRANE PROTEIN-RELATED"/>
    <property type="match status" value="1"/>
</dbReference>
<feature type="transmembrane region" description="Helical" evidence="2">
    <location>
        <begin position="116"/>
        <end position="135"/>
    </location>
</feature>
<feature type="compositionally biased region" description="Basic and acidic residues" evidence="1">
    <location>
        <begin position="16"/>
        <end position="29"/>
    </location>
</feature>
<dbReference type="Proteomes" id="UP000572680">
    <property type="component" value="Unassembled WGS sequence"/>
</dbReference>
<dbReference type="RefSeq" id="WP_220509729.1">
    <property type="nucleotide sequence ID" value="NZ_BAAALP010000001.1"/>
</dbReference>
<dbReference type="Pfam" id="PF08044">
    <property type="entry name" value="DUF1707"/>
    <property type="match status" value="1"/>
</dbReference>
<dbReference type="PANTHER" id="PTHR40763:SF4">
    <property type="entry name" value="DUF1707 DOMAIN-CONTAINING PROTEIN"/>
    <property type="match status" value="1"/>
</dbReference>
<feature type="transmembrane region" description="Helical" evidence="2">
    <location>
        <begin position="142"/>
        <end position="162"/>
    </location>
</feature>
<name>A0A7W3LSE8_ACTNM</name>
<proteinExistence type="predicted"/>
<comment type="caution">
    <text evidence="4">The sequence shown here is derived from an EMBL/GenBank/DDBJ whole genome shotgun (WGS) entry which is preliminary data.</text>
</comment>
<evidence type="ECO:0000259" key="3">
    <source>
        <dbReference type="Pfam" id="PF08044"/>
    </source>
</evidence>
<reference evidence="4 5" key="1">
    <citation type="submission" date="2020-08" db="EMBL/GenBank/DDBJ databases">
        <title>Genomic Encyclopedia of Type Strains, Phase IV (KMG-IV): sequencing the most valuable type-strain genomes for metagenomic binning, comparative biology and taxonomic classification.</title>
        <authorList>
            <person name="Goeker M."/>
        </authorList>
    </citation>
    <scope>NUCLEOTIDE SEQUENCE [LARGE SCALE GENOMIC DNA]</scope>
    <source>
        <strain evidence="4 5">DSM 44197</strain>
    </source>
</reference>